<keyword evidence="1" id="KW-0812">Transmembrane</keyword>
<name>W0GK77_9MOLU</name>
<evidence type="ECO:0000256" key="1">
    <source>
        <dbReference type="SAM" id="Phobius"/>
    </source>
</evidence>
<dbReference type="AlphaFoldDB" id="W0GK77"/>
<proteinExistence type="predicted"/>
<gene>
    <name evidence="2" type="ORF">P344_01090</name>
</gene>
<organism evidence="2 3">
    <name type="scientific">Spiroplasma mirum ATCC 29335</name>
    <dbReference type="NCBI Taxonomy" id="838561"/>
    <lineage>
        <taxon>Bacteria</taxon>
        <taxon>Bacillati</taxon>
        <taxon>Mycoplasmatota</taxon>
        <taxon>Mollicutes</taxon>
        <taxon>Entomoplasmatales</taxon>
        <taxon>Spiroplasmataceae</taxon>
        <taxon>Spiroplasma</taxon>
    </lineage>
</organism>
<dbReference type="HOGENOM" id="CLU_1863917_0_0_14"/>
<dbReference type="PATRIC" id="fig|838561.3.peg.204"/>
<accession>W0GK77</accession>
<dbReference type="EMBL" id="CP006720">
    <property type="protein sequence ID" value="AHI57585.1"/>
    <property type="molecule type" value="Genomic_DNA"/>
</dbReference>
<reference evidence="2 3" key="1">
    <citation type="submission" date="2013-09" db="EMBL/GenBank/DDBJ databases">
        <title>Complete genome sequence of Spiroplasma mirum suckling mouse cataract agent.</title>
        <authorList>
            <person name="Landry C.A."/>
            <person name="Bastian F.O."/>
            <person name="Thune R.L."/>
        </authorList>
    </citation>
    <scope>NUCLEOTIDE SEQUENCE [LARGE SCALE GENOMIC DNA]</scope>
    <source>
        <strain evidence="2 3">SMCA</strain>
    </source>
</reference>
<sequence length="137" mass="15962">MKKEMHKYLTIYSIANGIFLLLQVILTIILLTLQDKNKLAHDTISKIFFGILVFVVLCVVLYNYFGINRLNKKIAKKEVLSDYEEEIGFEVMKLHPKILDEKSGYINFNNRRGYLFLLISSLNIFYSLILAIILQVI</sequence>
<dbReference type="KEGG" id="smir:SMM_0174"/>
<dbReference type="KEGG" id="smia:P344_01090"/>
<dbReference type="OrthoDB" id="9899537at2"/>
<dbReference type="Proteomes" id="UP000019260">
    <property type="component" value="Chromosome"/>
</dbReference>
<protein>
    <recommendedName>
        <fullName evidence="4">DUF3899 domain-containing protein</fullName>
    </recommendedName>
</protein>
<feature type="transmembrane region" description="Helical" evidence="1">
    <location>
        <begin position="45"/>
        <end position="67"/>
    </location>
</feature>
<feature type="transmembrane region" description="Helical" evidence="1">
    <location>
        <begin position="12"/>
        <end position="33"/>
    </location>
</feature>
<keyword evidence="1" id="KW-1133">Transmembrane helix</keyword>
<dbReference type="RefSeq" id="WP_025316999.1">
    <property type="nucleotide sequence ID" value="NZ_CP002082.1"/>
</dbReference>
<evidence type="ECO:0008006" key="4">
    <source>
        <dbReference type="Google" id="ProtNLM"/>
    </source>
</evidence>
<evidence type="ECO:0000313" key="3">
    <source>
        <dbReference type="Proteomes" id="UP000019260"/>
    </source>
</evidence>
<keyword evidence="1" id="KW-0472">Membrane</keyword>
<evidence type="ECO:0000313" key="2">
    <source>
        <dbReference type="EMBL" id="AHI57585.1"/>
    </source>
</evidence>
<keyword evidence="3" id="KW-1185">Reference proteome</keyword>
<feature type="transmembrane region" description="Helical" evidence="1">
    <location>
        <begin position="114"/>
        <end position="134"/>
    </location>
</feature>